<dbReference type="InterPro" id="IPR011989">
    <property type="entry name" value="ARM-like"/>
</dbReference>
<accession>A0AAE2BXQ0</accession>
<dbReference type="InterPro" id="IPR016024">
    <property type="entry name" value="ARM-type_fold"/>
</dbReference>
<keyword evidence="3" id="KW-1185">Reference proteome</keyword>
<evidence type="ECO:0000313" key="3">
    <source>
        <dbReference type="Proteomes" id="UP001289374"/>
    </source>
</evidence>
<evidence type="ECO:0008006" key="4">
    <source>
        <dbReference type="Google" id="ProtNLM"/>
    </source>
</evidence>
<dbReference type="AlphaFoldDB" id="A0AAE2BXQ0"/>
<dbReference type="SUPFAM" id="SSF48371">
    <property type="entry name" value="ARM repeat"/>
    <property type="match status" value="1"/>
</dbReference>
<dbReference type="Gene3D" id="1.25.10.10">
    <property type="entry name" value="Leucine-rich Repeat Variant"/>
    <property type="match status" value="1"/>
</dbReference>
<dbReference type="PANTHER" id="PTHR22895:SF0">
    <property type="entry name" value="ARMADILLO REPEAT-CONTAINING PROTEIN 6"/>
    <property type="match status" value="1"/>
</dbReference>
<evidence type="ECO:0000256" key="1">
    <source>
        <dbReference type="ARBA" id="ARBA00022737"/>
    </source>
</evidence>
<organism evidence="2 3">
    <name type="scientific">Sesamum angolense</name>
    <dbReference type="NCBI Taxonomy" id="2727404"/>
    <lineage>
        <taxon>Eukaryota</taxon>
        <taxon>Viridiplantae</taxon>
        <taxon>Streptophyta</taxon>
        <taxon>Embryophyta</taxon>
        <taxon>Tracheophyta</taxon>
        <taxon>Spermatophyta</taxon>
        <taxon>Magnoliopsida</taxon>
        <taxon>eudicotyledons</taxon>
        <taxon>Gunneridae</taxon>
        <taxon>Pentapetalae</taxon>
        <taxon>asterids</taxon>
        <taxon>lamiids</taxon>
        <taxon>Lamiales</taxon>
        <taxon>Pedaliaceae</taxon>
        <taxon>Sesamum</taxon>
    </lineage>
</organism>
<evidence type="ECO:0000313" key="2">
    <source>
        <dbReference type="EMBL" id="KAK4401614.1"/>
    </source>
</evidence>
<dbReference type="InterPro" id="IPR000225">
    <property type="entry name" value="Armadillo"/>
</dbReference>
<sequence>MGPGKAAARTISQQAFDEMVQENIDDLGMDPTEALEDAIQTLTLQGVDLSGIVTCVPGESNPVMECLGKLREEKTLPETVELLDELSVLCRDKASGNAAIATKNGAVALVISICSKLRGGGLASALNAMAAVVHDLQSSETFKENGGPKIVVAATGNEVLKESFMDLKIDELIVKILKEHNGESIPSIYDAIRVILSSDDNRVVASQVFGYARKFAKLGIADILVDSLRAGLSSPCLISATIALKVVAVNDEICRSIAYNGGIDVILRCVDDSGVQGNSAVARACCSLLSKLAGSDVNKSTIVEMQGMDRLVNLSARFSDDPLVLQEVMLIICTLCLRSPENAARAIESGAGDLAVQAMQKFPQSDQLQRSSCFMIRNLVVRNPENRKLLLSHGIEELIRRAKQSHKSCKDAATDALRDLGVDNYNS</sequence>
<dbReference type="EMBL" id="JACGWL010000005">
    <property type="protein sequence ID" value="KAK4401614.1"/>
    <property type="molecule type" value="Genomic_DNA"/>
</dbReference>
<gene>
    <name evidence="2" type="ORF">Sango_0902100</name>
</gene>
<reference evidence="2" key="2">
    <citation type="journal article" date="2024" name="Plant">
        <title>Genomic evolution and insights into agronomic trait innovations of Sesamum species.</title>
        <authorList>
            <person name="Miao H."/>
            <person name="Wang L."/>
            <person name="Qu L."/>
            <person name="Liu H."/>
            <person name="Sun Y."/>
            <person name="Le M."/>
            <person name="Wang Q."/>
            <person name="Wei S."/>
            <person name="Zheng Y."/>
            <person name="Lin W."/>
            <person name="Duan Y."/>
            <person name="Cao H."/>
            <person name="Xiong S."/>
            <person name="Wang X."/>
            <person name="Wei L."/>
            <person name="Li C."/>
            <person name="Ma Q."/>
            <person name="Ju M."/>
            <person name="Zhao R."/>
            <person name="Li G."/>
            <person name="Mu C."/>
            <person name="Tian Q."/>
            <person name="Mei H."/>
            <person name="Zhang T."/>
            <person name="Gao T."/>
            <person name="Zhang H."/>
        </authorList>
    </citation>
    <scope>NUCLEOTIDE SEQUENCE</scope>
    <source>
        <strain evidence="2">K16</strain>
    </source>
</reference>
<keyword evidence="1" id="KW-0677">Repeat</keyword>
<dbReference type="SMART" id="SM00185">
    <property type="entry name" value="ARM"/>
    <property type="match status" value="4"/>
</dbReference>
<dbReference type="Proteomes" id="UP001289374">
    <property type="component" value="Unassembled WGS sequence"/>
</dbReference>
<protein>
    <recommendedName>
        <fullName evidence="4">Armadillo repeat-containing protein 6</fullName>
    </recommendedName>
</protein>
<proteinExistence type="predicted"/>
<dbReference type="PANTHER" id="PTHR22895">
    <property type="entry name" value="ARMADILLO REPEAT-CONTAINING PROTEIN 6"/>
    <property type="match status" value="1"/>
</dbReference>
<reference evidence="2" key="1">
    <citation type="submission" date="2020-06" db="EMBL/GenBank/DDBJ databases">
        <authorList>
            <person name="Li T."/>
            <person name="Hu X."/>
            <person name="Zhang T."/>
            <person name="Song X."/>
            <person name="Zhang H."/>
            <person name="Dai N."/>
            <person name="Sheng W."/>
            <person name="Hou X."/>
            <person name="Wei L."/>
        </authorList>
    </citation>
    <scope>NUCLEOTIDE SEQUENCE</scope>
    <source>
        <strain evidence="2">K16</strain>
        <tissue evidence="2">Leaf</tissue>
    </source>
</reference>
<name>A0AAE2BXQ0_9LAMI</name>
<comment type="caution">
    <text evidence="2">The sequence shown here is derived from an EMBL/GenBank/DDBJ whole genome shotgun (WGS) entry which is preliminary data.</text>
</comment>